<evidence type="ECO:0000313" key="1">
    <source>
        <dbReference type="EMBL" id="MEV0712333.1"/>
    </source>
</evidence>
<keyword evidence="2" id="KW-1185">Reference proteome</keyword>
<gene>
    <name evidence="1" type="ORF">AB0I48_32720</name>
</gene>
<dbReference type="Proteomes" id="UP001551695">
    <property type="component" value="Unassembled WGS sequence"/>
</dbReference>
<proteinExistence type="predicted"/>
<sequence>MSAMDTNVITGSSEVVESLRPSRVNPAGVCRYCLRHGCVDVSCVEIYEATVWTVCAVCGGTEYVNGHLDREDAAERCSSNRCYGGLVMWLGKAV</sequence>
<dbReference type="EMBL" id="JBFAKC010000020">
    <property type="protein sequence ID" value="MEV0712333.1"/>
    <property type="molecule type" value="Genomic_DNA"/>
</dbReference>
<evidence type="ECO:0000313" key="2">
    <source>
        <dbReference type="Proteomes" id="UP001551695"/>
    </source>
</evidence>
<dbReference type="RefSeq" id="WP_357789276.1">
    <property type="nucleotide sequence ID" value="NZ_JBFAKC010000020.1"/>
</dbReference>
<reference evidence="1 2" key="1">
    <citation type="submission" date="2024-06" db="EMBL/GenBank/DDBJ databases">
        <title>The Natural Products Discovery Center: Release of the First 8490 Sequenced Strains for Exploring Actinobacteria Biosynthetic Diversity.</title>
        <authorList>
            <person name="Kalkreuter E."/>
            <person name="Kautsar S.A."/>
            <person name="Yang D."/>
            <person name="Bader C.D."/>
            <person name="Teijaro C.N."/>
            <person name="Fluegel L."/>
            <person name="Davis C.M."/>
            <person name="Simpson J.R."/>
            <person name="Lauterbach L."/>
            <person name="Steele A.D."/>
            <person name="Gui C."/>
            <person name="Meng S."/>
            <person name="Li G."/>
            <person name="Viehrig K."/>
            <person name="Ye F."/>
            <person name="Su P."/>
            <person name="Kiefer A.F."/>
            <person name="Nichols A."/>
            <person name="Cepeda A.J."/>
            <person name="Yan W."/>
            <person name="Fan B."/>
            <person name="Jiang Y."/>
            <person name="Adhikari A."/>
            <person name="Zheng C.-J."/>
            <person name="Schuster L."/>
            <person name="Cowan T.M."/>
            <person name="Smanski M.J."/>
            <person name="Chevrette M.G."/>
            <person name="De Carvalho L.P.S."/>
            <person name="Shen B."/>
        </authorList>
    </citation>
    <scope>NUCLEOTIDE SEQUENCE [LARGE SCALE GENOMIC DNA]</scope>
    <source>
        <strain evidence="1 2">NPDC050403</strain>
    </source>
</reference>
<name>A0ABV3G3X4_9NOCA</name>
<organism evidence="1 2">
    <name type="scientific">Nocardia aurea</name>
    <dbReference type="NCBI Taxonomy" id="2144174"/>
    <lineage>
        <taxon>Bacteria</taxon>
        <taxon>Bacillati</taxon>
        <taxon>Actinomycetota</taxon>
        <taxon>Actinomycetes</taxon>
        <taxon>Mycobacteriales</taxon>
        <taxon>Nocardiaceae</taxon>
        <taxon>Nocardia</taxon>
    </lineage>
</organism>
<comment type="caution">
    <text evidence="1">The sequence shown here is derived from an EMBL/GenBank/DDBJ whole genome shotgun (WGS) entry which is preliminary data.</text>
</comment>
<accession>A0ABV3G3X4</accession>
<protein>
    <submittedName>
        <fullName evidence="1">Uncharacterized protein</fullName>
    </submittedName>
</protein>